<protein>
    <submittedName>
        <fullName evidence="1">Uncharacterized protein</fullName>
    </submittedName>
</protein>
<dbReference type="PANTHER" id="PTHR36617">
    <property type="entry name" value="PROTEIN, PUTATIVE-RELATED"/>
    <property type="match status" value="1"/>
</dbReference>
<comment type="caution">
    <text evidence="1">The sequence shown here is derived from an EMBL/GenBank/DDBJ whole genome shotgun (WGS) entry which is preliminary data.</text>
</comment>
<accession>A0A396JID8</accession>
<dbReference type="PANTHER" id="PTHR36617:SF5">
    <property type="entry name" value="OS05G0421675 PROTEIN"/>
    <property type="match status" value="1"/>
</dbReference>
<gene>
    <name evidence="1" type="ORF">MtrunA17_Chr2g0314641</name>
</gene>
<evidence type="ECO:0000313" key="2">
    <source>
        <dbReference type="Proteomes" id="UP000265566"/>
    </source>
</evidence>
<dbReference type="AlphaFoldDB" id="A0A396JID8"/>
<sequence length="162" mass="18613">MREFNISLLGKWCWMMLVDREGLWYSMLVTRYGQNGGMLREGVRRYSNWWREVLRVRDGGGGGLFKESISKKVGDGMVTFFWTDPWVGGVLLAVPFRRLYDLSVNKNCLMGEMFVLGVEEGERLGSGVGGCGIGRRTWFGSIGYRCLILFYKFRLRPMELAP</sequence>
<name>A0A396JID8_MEDTR</name>
<dbReference type="EMBL" id="PSQE01000002">
    <property type="protein sequence ID" value="RHN74837.1"/>
    <property type="molecule type" value="Genomic_DNA"/>
</dbReference>
<reference evidence="2" key="1">
    <citation type="journal article" date="2018" name="Nat. Plants">
        <title>Whole-genome landscape of Medicago truncatula symbiotic genes.</title>
        <authorList>
            <person name="Pecrix Y."/>
            <person name="Staton S.E."/>
            <person name="Sallet E."/>
            <person name="Lelandais-Briere C."/>
            <person name="Moreau S."/>
            <person name="Carrere S."/>
            <person name="Blein T."/>
            <person name="Jardinaud M.F."/>
            <person name="Latrasse D."/>
            <person name="Zouine M."/>
            <person name="Zahm M."/>
            <person name="Kreplak J."/>
            <person name="Mayjonade B."/>
            <person name="Satge C."/>
            <person name="Perez M."/>
            <person name="Cauet S."/>
            <person name="Marande W."/>
            <person name="Chantry-Darmon C."/>
            <person name="Lopez-Roques C."/>
            <person name="Bouchez O."/>
            <person name="Berard A."/>
            <person name="Debelle F."/>
            <person name="Munos S."/>
            <person name="Bendahmane A."/>
            <person name="Berges H."/>
            <person name="Niebel A."/>
            <person name="Buitink J."/>
            <person name="Frugier F."/>
            <person name="Benhamed M."/>
            <person name="Crespi M."/>
            <person name="Gouzy J."/>
            <person name="Gamas P."/>
        </authorList>
    </citation>
    <scope>NUCLEOTIDE SEQUENCE [LARGE SCALE GENOMIC DNA]</scope>
    <source>
        <strain evidence="2">cv. Jemalong A17</strain>
    </source>
</reference>
<dbReference type="Proteomes" id="UP000265566">
    <property type="component" value="Chromosome 2"/>
</dbReference>
<dbReference type="Gramene" id="rna10962">
    <property type="protein sequence ID" value="RHN74837.1"/>
    <property type="gene ID" value="gene10962"/>
</dbReference>
<organism evidence="1 2">
    <name type="scientific">Medicago truncatula</name>
    <name type="common">Barrel medic</name>
    <name type="synonym">Medicago tribuloides</name>
    <dbReference type="NCBI Taxonomy" id="3880"/>
    <lineage>
        <taxon>Eukaryota</taxon>
        <taxon>Viridiplantae</taxon>
        <taxon>Streptophyta</taxon>
        <taxon>Embryophyta</taxon>
        <taxon>Tracheophyta</taxon>
        <taxon>Spermatophyta</taxon>
        <taxon>Magnoliopsida</taxon>
        <taxon>eudicotyledons</taxon>
        <taxon>Gunneridae</taxon>
        <taxon>Pentapetalae</taxon>
        <taxon>rosids</taxon>
        <taxon>fabids</taxon>
        <taxon>Fabales</taxon>
        <taxon>Fabaceae</taxon>
        <taxon>Papilionoideae</taxon>
        <taxon>50 kb inversion clade</taxon>
        <taxon>NPAAA clade</taxon>
        <taxon>Hologalegina</taxon>
        <taxon>IRL clade</taxon>
        <taxon>Trifolieae</taxon>
        <taxon>Medicago</taxon>
    </lineage>
</organism>
<evidence type="ECO:0000313" key="1">
    <source>
        <dbReference type="EMBL" id="RHN74837.1"/>
    </source>
</evidence>
<proteinExistence type="predicted"/>